<gene>
    <name evidence="5" type="ORF">Hyperionvirus20_44</name>
</gene>
<evidence type="ECO:0000256" key="2">
    <source>
        <dbReference type="ARBA" id="ARBA00022540"/>
    </source>
</evidence>
<evidence type="ECO:0000256" key="1">
    <source>
        <dbReference type="ARBA" id="ARBA00007223"/>
    </source>
</evidence>
<protein>
    <submittedName>
        <fullName evidence="5">Eukaryotic translation initiation factor eIF-2 alpha</fullName>
    </submittedName>
</protein>
<evidence type="ECO:0000259" key="4">
    <source>
        <dbReference type="SMART" id="SM00316"/>
    </source>
</evidence>
<dbReference type="InterPro" id="IPR003029">
    <property type="entry name" value="S1_domain"/>
</dbReference>
<organism evidence="5">
    <name type="scientific">Hyperionvirus sp</name>
    <dbReference type="NCBI Taxonomy" id="2487770"/>
    <lineage>
        <taxon>Viruses</taxon>
        <taxon>Varidnaviria</taxon>
        <taxon>Bamfordvirae</taxon>
        <taxon>Nucleocytoviricota</taxon>
        <taxon>Megaviricetes</taxon>
        <taxon>Imitervirales</taxon>
        <taxon>Mimiviridae</taxon>
        <taxon>Klosneuvirinae</taxon>
    </lineage>
</organism>
<dbReference type="GO" id="GO:0043022">
    <property type="term" value="F:ribosome binding"/>
    <property type="evidence" value="ECO:0007669"/>
    <property type="project" value="TreeGrafter"/>
</dbReference>
<accession>A0A3G5AAJ7</accession>
<dbReference type="PANTHER" id="PTHR10602:SF0">
    <property type="entry name" value="EUKARYOTIC TRANSLATION INITIATION FACTOR 2 SUBUNIT 1"/>
    <property type="match status" value="1"/>
</dbReference>
<dbReference type="EMBL" id="MK072402">
    <property type="protein sequence ID" value="AYV84266.1"/>
    <property type="molecule type" value="Genomic_DNA"/>
</dbReference>
<dbReference type="InterPro" id="IPR011488">
    <property type="entry name" value="TIF_2_asu"/>
</dbReference>
<dbReference type="SUPFAM" id="SSF50249">
    <property type="entry name" value="Nucleic acid-binding proteins"/>
    <property type="match status" value="1"/>
</dbReference>
<dbReference type="InterPro" id="IPR012340">
    <property type="entry name" value="NA-bd_OB-fold"/>
</dbReference>
<comment type="similarity">
    <text evidence="1">Belongs to the eIF-2-alpha family.</text>
</comment>
<dbReference type="SMART" id="SM00316">
    <property type="entry name" value="S1"/>
    <property type="match status" value="1"/>
</dbReference>
<dbReference type="GO" id="GO:0003723">
    <property type="term" value="F:RNA binding"/>
    <property type="evidence" value="ECO:0007669"/>
    <property type="project" value="InterPro"/>
</dbReference>
<feature type="non-terminal residue" evidence="5">
    <location>
        <position position="158"/>
    </location>
</feature>
<sequence length="158" mass="18668">MSRYYEKTVPNVGDILVVKITKISDNKGAYAESAEYPDLKIFILPTEINRRVVNVKKFFSPDKLYPTRVLFVDPVKHLVDVSYSKLNDKEKLEYLERFTIYQKIFRIAVDINTLYNNDGDTIFKNTVWHIFDNLCHESNETVSNYYTSILEDPYIFFK</sequence>
<dbReference type="Gene3D" id="2.40.50.140">
    <property type="entry name" value="Nucleic acid-binding proteins"/>
    <property type="match status" value="1"/>
</dbReference>
<dbReference type="PANTHER" id="PTHR10602">
    <property type="entry name" value="EUKARYOTIC TRANSLATION INITIATION FACTOR 2 SUBUNIT 1"/>
    <property type="match status" value="1"/>
</dbReference>
<name>A0A3G5AAJ7_9VIRU</name>
<reference evidence="5" key="1">
    <citation type="submission" date="2018-10" db="EMBL/GenBank/DDBJ databases">
        <title>Hidden diversity of soil giant viruses.</title>
        <authorList>
            <person name="Schulz F."/>
            <person name="Alteio L."/>
            <person name="Goudeau D."/>
            <person name="Ryan E.M."/>
            <person name="Malmstrom R.R."/>
            <person name="Blanchard J."/>
            <person name="Woyke T."/>
        </authorList>
    </citation>
    <scope>NUCLEOTIDE SEQUENCE</scope>
    <source>
        <strain evidence="5">HYV1</strain>
    </source>
</reference>
<evidence type="ECO:0000256" key="3">
    <source>
        <dbReference type="ARBA" id="ARBA00022917"/>
    </source>
</evidence>
<keyword evidence="3" id="KW-0648">Protein biosynthesis</keyword>
<keyword evidence="2 5" id="KW-0396">Initiation factor</keyword>
<feature type="domain" description="S1 motif" evidence="4">
    <location>
        <begin position="11"/>
        <end position="84"/>
    </location>
</feature>
<evidence type="ECO:0000313" key="5">
    <source>
        <dbReference type="EMBL" id="AYV84266.1"/>
    </source>
</evidence>
<proteinExistence type="inferred from homology"/>